<dbReference type="InterPro" id="IPR000192">
    <property type="entry name" value="Aminotrans_V_dom"/>
</dbReference>
<dbReference type="PANTHER" id="PTHR43092">
    <property type="entry name" value="L-CYSTEINE DESULFHYDRASE"/>
    <property type="match status" value="1"/>
</dbReference>
<protein>
    <recommendedName>
        <fullName evidence="2">Aminotransferase class V domain-containing protein</fullName>
    </recommendedName>
</protein>
<evidence type="ECO:0000313" key="4">
    <source>
        <dbReference type="Proteomes" id="UP000649114"/>
    </source>
</evidence>
<sequence length="412" mass="45757">MHNKSAIPSAYSLPPPSALFAEWPLRPDVVHLDHGSAGGCPRRVMADQQDIAGKIEQGPHEWFAKEYAFRIKAAKVALADFLNADVTGLALLPGTTHGLNVACLSHSFQHGDELLTTDHAYSSTTKILEHVAQKYGARVVVARVPFPVESPDQLLDSIMSYVSAKTKFAVIDHIPSRTGLVFPIRRIVAELNTRGIDTLVDGAHAPGHVQVDLRSIDASYYVASCHKWMCTPRGVGFIYVRKDKLPTVSPVIIARSCYYRDNNPSLRTRLEHDFDWMGTYDPSAYLSLPSTIAFLESICPNGHAGLVRRNHNLALQARRIISRELGIPAACPDDMVGSMVAVPLPDSVGPEYPQGTLPLQKRLFEEARIEVQVYNFPQYPKRLLRFSIQAHNSFEQIEYLAHHLKVALAEEK</sequence>
<reference evidence="3" key="1">
    <citation type="journal article" date="2020" name="bioRxiv">
        <title>Genomic and phenotypic heterogeneity of clinical isolates of the human pathogens Aspergillus fumigatus, Aspergillus lentulus and Aspergillus fumigatiaffinis.</title>
        <authorList>
            <person name="dos Santos R.A.C."/>
            <person name="Steenwyk J.L."/>
            <person name="Rivero-Menendez O."/>
            <person name="Mead M.E."/>
            <person name="Silva L.P."/>
            <person name="Bastos R.W."/>
            <person name="Alastruey-Izquierdo A."/>
            <person name="Goldman G.H."/>
            <person name="Rokas A."/>
        </authorList>
    </citation>
    <scope>NUCLEOTIDE SEQUENCE</scope>
    <source>
        <strain evidence="3">CNM-CM8927</strain>
    </source>
</reference>
<dbReference type="EMBL" id="JAAAPU010000121">
    <property type="protein sequence ID" value="KAF4201967.1"/>
    <property type="molecule type" value="Genomic_DNA"/>
</dbReference>
<dbReference type="Proteomes" id="UP000649114">
    <property type="component" value="Unassembled WGS sequence"/>
</dbReference>
<organism evidence="3 4">
    <name type="scientific">Aspergillus lentulus</name>
    <dbReference type="NCBI Taxonomy" id="293939"/>
    <lineage>
        <taxon>Eukaryota</taxon>
        <taxon>Fungi</taxon>
        <taxon>Dikarya</taxon>
        <taxon>Ascomycota</taxon>
        <taxon>Pezizomycotina</taxon>
        <taxon>Eurotiomycetes</taxon>
        <taxon>Eurotiomycetidae</taxon>
        <taxon>Eurotiales</taxon>
        <taxon>Aspergillaceae</taxon>
        <taxon>Aspergillus</taxon>
        <taxon>Aspergillus subgen. Fumigati</taxon>
    </lineage>
</organism>
<dbReference type="Pfam" id="PF00266">
    <property type="entry name" value="Aminotran_5"/>
    <property type="match status" value="1"/>
</dbReference>
<dbReference type="SUPFAM" id="SSF53383">
    <property type="entry name" value="PLP-dependent transferases"/>
    <property type="match status" value="1"/>
</dbReference>
<dbReference type="Gene3D" id="3.40.640.10">
    <property type="entry name" value="Type I PLP-dependent aspartate aminotransferase-like (Major domain)"/>
    <property type="match status" value="1"/>
</dbReference>
<reference evidence="3" key="2">
    <citation type="submission" date="2020-04" db="EMBL/GenBank/DDBJ databases">
        <authorList>
            <person name="Santos R.A.C."/>
            <person name="Steenwyk J.L."/>
            <person name="Rivero-Menendez O."/>
            <person name="Mead M.E."/>
            <person name="Silva L.P."/>
            <person name="Bastos R.W."/>
            <person name="Alastruey-Izquierdo A."/>
            <person name="Goldman G.H."/>
            <person name="Rokas A."/>
        </authorList>
    </citation>
    <scope>NUCLEOTIDE SEQUENCE</scope>
    <source>
        <strain evidence="3">CNM-CM8927</strain>
    </source>
</reference>
<evidence type="ECO:0000313" key="3">
    <source>
        <dbReference type="EMBL" id="KAF4201967.1"/>
    </source>
</evidence>
<gene>
    <name evidence="3" type="ORF">CNMCM8927_000881</name>
</gene>
<proteinExistence type="predicted"/>
<comment type="caution">
    <text evidence="3">The sequence shown here is derived from an EMBL/GenBank/DDBJ whole genome shotgun (WGS) entry which is preliminary data.</text>
</comment>
<dbReference type="Gene3D" id="3.90.1150.10">
    <property type="entry name" value="Aspartate Aminotransferase, domain 1"/>
    <property type="match status" value="1"/>
</dbReference>
<dbReference type="InterPro" id="IPR015421">
    <property type="entry name" value="PyrdxlP-dep_Trfase_major"/>
</dbReference>
<dbReference type="InterPro" id="IPR015424">
    <property type="entry name" value="PyrdxlP-dep_Trfase"/>
</dbReference>
<evidence type="ECO:0000259" key="2">
    <source>
        <dbReference type="Pfam" id="PF00266"/>
    </source>
</evidence>
<evidence type="ECO:0000256" key="1">
    <source>
        <dbReference type="ARBA" id="ARBA00022898"/>
    </source>
</evidence>
<dbReference type="InterPro" id="IPR015422">
    <property type="entry name" value="PyrdxlP-dep_Trfase_small"/>
</dbReference>
<dbReference type="AlphaFoldDB" id="A0AAN5YIZ6"/>
<keyword evidence="1" id="KW-0663">Pyridoxal phosphate</keyword>
<feature type="domain" description="Aminotransferase class V" evidence="2">
    <location>
        <begin position="63"/>
        <end position="253"/>
    </location>
</feature>
<accession>A0AAN5YIZ6</accession>
<dbReference type="PANTHER" id="PTHR43092:SF2">
    <property type="entry name" value="HERCYNYLCYSTEINE SULFOXIDE LYASE"/>
    <property type="match status" value="1"/>
</dbReference>
<name>A0AAN5YIZ6_ASPLE</name>